<proteinExistence type="predicted"/>
<protein>
    <submittedName>
        <fullName evidence="1">Uncharacterized protein</fullName>
    </submittedName>
</protein>
<gene>
    <name evidence="1" type="ORF">BCR44DRAFT_1426305</name>
</gene>
<evidence type="ECO:0000313" key="1">
    <source>
        <dbReference type="EMBL" id="ORZ39319.1"/>
    </source>
</evidence>
<dbReference type="EMBL" id="MCFL01000005">
    <property type="protein sequence ID" value="ORZ39319.1"/>
    <property type="molecule type" value="Genomic_DNA"/>
</dbReference>
<keyword evidence="2" id="KW-1185">Reference proteome</keyword>
<accession>A0A1Y2HXT1</accession>
<organism evidence="1 2">
    <name type="scientific">Catenaria anguillulae PL171</name>
    <dbReference type="NCBI Taxonomy" id="765915"/>
    <lineage>
        <taxon>Eukaryota</taxon>
        <taxon>Fungi</taxon>
        <taxon>Fungi incertae sedis</taxon>
        <taxon>Blastocladiomycota</taxon>
        <taxon>Blastocladiomycetes</taxon>
        <taxon>Blastocladiales</taxon>
        <taxon>Catenariaceae</taxon>
        <taxon>Catenaria</taxon>
    </lineage>
</organism>
<dbReference type="AlphaFoldDB" id="A0A1Y2HXT1"/>
<name>A0A1Y2HXT1_9FUNG</name>
<reference evidence="1 2" key="1">
    <citation type="submission" date="2016-07" db="EMBL/GenBank/DDBJ databases">
        <title>Pervasive Adenine N6-methylation of Active Genes in Fungi.</title>
        <authorList>
            <consortium name="DOE Joint Genome Institute"/>
            <person name="Mondo S.J."/>
            <person name="Dannebaum R.O."/>
            <person name="Kuo R.C."/>
            <person name="Labutti K."/>
            <person name="Haridas S."/>
            <person name="Kuo A."/>
            <person name="Salamov A."/>
            <person name="Ahrendt S.R."/>
            <person name="Lipzen A."/>
            <person name="Sullivan W."/>
            <person name="Andreopoulos W.B."/>
            <person name="Clum A."/>
            <person name="Lindquist E."/>
            <person name="Daum C."/>
            <person name="Ramamoorthy G.K."/>
            <person name="Gryganskyi A."/>
            <person name="Culley D."/>
            <person name="Magnuson J.K."/>
            <person name="James T.Y."/>
            <person name="O'Malley M.A."/>
            <person name="Stajich J.E."/>
            <person name="Spatafora J.W."/>
            <person name="Visel A."/>
            <person name="Grigoriev I.V."/>
        </authorList>
    </citation>
    <scope>NUCLEOTIDE SEQUENCE [LARGE SCALE GENOMIC DNA]</scope>
    <source>
        <strain evidence="1 2">PL171</strain>
    </source>
</reference>
<evidence type="ECO:0000313" key="2">
    <source>
        <dbReference type="Proteomes" id="UP000193411"/>
    </source>
</evidence>
<dbReference type="Proteomes" id="UP000193411">
    <property type="component" value="Unassembled WGS sequence"/>
</dbReference>
<comment type="caution">
    <text evidence="1">The sequence shown here is derived from an EMBL/GenBank/DDBJ whole genome shotgun (WGS) entry which is preliminary data.</text>
</comment>
<sequence length="212" mass="24020">MHLAQLKWTRMVPTQHFTPFGTRRRGFPASFVPCCNRKVCDATAAPAYRLVLGLCLLGRNSGPRSRVCSHIVGRSTLPRQTLTHPTFAGRPLRLARRVPCPKLRCASFSSRLMARCLHYVPAAVIRAIAAKRPIVATPSNERRHALDRDYHSCPRAQRRQVRRGFALCSRCPSVARARQNQRPGSRKDREWLAGHCCMRLLAWTGIRSSSWD</sequence>